<keyword evidence="1" id="KW-0472">Membrane</keyword>
<name>A0A327WP14_9GAMM</name>
<dbReference type="RefSeq" id="WP_111570613.1">
    <property type="nucleotide sequence ID" value="NZ_PIPK01000031.1"/>
</dbReference>
<accession>A0A327WP14</accession>
<proteinExistence type="predicted"/>
<keyword evidence="5" id="KW-1185">Reference proteome</keyword>
<dbReference type="OrthoDB" id="7107962at2"/>
<organism evidence="2 4">
    <name type="scientific">Aliidiomarina maris</name>
    <dbReference type="NCBI Taxonomy" id="531312"/>
    <lineage>
        <taxon>Bacteria</taxon>
        <taxon>Pseudomonadati</taxon>
        <taxon>Pseudomonadota</taxon>
        <taxon>Gammaproteobacteria</taxon>
        <taxon>Alteromonadales</taxon>
        <taxon>Idiomarinaceae</taxon>
        <taxon>Aliidiomarina</taxon>
    </lineage>
</organism>
<dbReference type="EMBL" id="PIPK01000031">
    <property type="protein sequence ID" value="RUO17999.1"/>
    <property type="molecule type" value="Genomic_DNA"/>
</dbReference>
<reference evidence="2 4" key="2">
    <citation type="submission" date="2018-06" db="EMBL/GenBank/DDBJ databases">
        <title>Genomic Encyclopedia of Type Strains, Phase III (KMG-III): the genomes of soil and plant-associated and newly described type strains.</title>
        <authorList>
            <person name="Whitman W."/>
        </authorList>
    </citation>
    <scope>NUCLEOTIDE SEQUENCE [LARGE SCALE GENOMIC DNA]</scope>
    <source>
        <strain evidence="2 4">CGMCC 1.15366</strain>
    </source>
</reference>
<keyword evidence="1" id="KW-1133">Transmembrane helix</keyword>
<comment type="caution">
    <text evidence="2">The sequence shown here is derived from an EMBL/GenBank/DDBJ whole genome shotgun (WGS) entry which is preliminary data.</text>
</comment>
<evidence type="ECO:0000313" key="5">
    <source>
        <dbReference type="Proteomes" id="UP000287865"/>
    </source>
</evidence>
<keyword evidence="1" id="KW-0812">Transmembrane</keyword>
<evidence type="ECO:0000256" key="1">
    <source>
        <dbReference type="SAM" id="Phobius"/>
    </source>
</evidence>
<sequence length="133" mass="14885">MSNIKDWQVHIGGWGFILWFATFGLSDFLKERGYDLISHVVAGYMIGFVTAFSAMLFWDIIHKRWTQIFGDESILGRVFSAIPLLVIAIVGFAGFLGSIFGSAPWQYNIGFVLAGIVFQQGTYPVIRMLDGQP</sequence>
<protein>
    <submittedName>
        <fullName evidence="2">Uncharacterized protein</fullName>
    </submittedName>
</protein>
<gene>
    <name evidence="2" type="ORF">B0I24_1352</name>
    <name evidence="3" type="ORF">CWE07_14285</name>
</gene>
<dbReference type="Proteomes" id="UP000249203">
    <property type="component" value="Unassembled WGS sequence"/>
</dbReference>
<dbReference type="AlphaFoldDB" id="A0A327WP14"/>
<evidence type="ECO:0000313" key="3">
    <source>
        <dbReference type="EMBL" id="RUO17999.1"/>
    </source>
</evidence>
<feature type="transmembrane region" description="Helical" evidence="1">
    <location>
        <begin position="7"/>
        <end position="25"/>
    </location>
</feature>
<dbReference type="EMBL" id="QLMD01000035">
    <property type="protein sequence ID" value="RAJ92453.1"/>
    <property type="molecule type" value="Genomic_DNA"/>
</dbReference>
<reference evidence="3 5" key="1">
    <citation type="journal article" date="2018" name="Front. Microbiol.">
        <title>Genome-Based Analysis Reveals the Taxonomy and Diversity of the Family Idiomarinaceae.</title>
        <authorList>
            <person name="Liu Y."/>
            <person name="Lai Q."/>
            <person name="Shao Z."/>
        </authorList>
    </citation>
    <scope>NUCLEOTIDE SEQUENCE [LARGE SCALE GENOMIC DNA]</scope>
    <source>
        <strain evidence="3 5">CF12-14</strain>
    </source>
</reference>
<feature type="transmembrane region" description="Helical" evidence="1">
    <location>
        <begin position="105"/>
        <end position="126"/>
    </location>
</feature>
<feature type="transmembrane region" description="Helical" evidence="1">
    <location>
        <begin position="37"/>
        <end position="58"/>
    </location>
</feature>
<dbReference type="Proteomes" id="UP000287865">
    <property type="component" value="Unassembled WGS sequence"/>
</dbReference>
<evidence type="ECO:0000313" key="4">
    <source>
        <dbReference type="Proteomes" id="UP000249203"/>
    </source>
</evidence>
<evidence type="ECO:0000313" key="2">
    <source>
        <dbReference type="EMBL" id="RAJ92453.1"/>
    </source>
</evidence>
<feature type="transmembrane region" description="Helical" evidence="1">
    <location>
        <begin position="78"/>
        <end position="99"/>
    </location>
</feature>